<dbReference type="EMBL" id="KZ452966">
    <property type="protein sequence ID" value="PKA48171.1"/>
    <property type="molecule type" value="Genomic_DNA"/>
</dbReference>
<sequence length="74" mass="8170">MSPGRVSFFGAFGTPGIASCGRSHWNYGSSEPRIAIERMLDLEIWTALAVFLTVSSCYLRDGHRCLALHLSSHE</sequence>
<gene>
    <name evidence="1" type="ORF">AXF42_Ash020516</name>
</gene>
<evidence type="ECO:0000313" key="1">
    <source>
        <dbReference type="EMBL" id="PKA48171.1"/>
    </source>
</evidence>
<dbReference type="AlphaFoldDB" id="A0A2H9ZXZ4"/>
<reference evidence="1 2" key="1">
    <citation type="journal article" date="2017" name="Nature">
        <title>The Apostasia genome and the evolution of orchids.</title>
        <authorList>
            <person name="Zhang G.Q."/>
            <person name="Liu K.W."/>
            <person name="Li Z."/>
            <person name="Lohaus R."/>
            <person name="Hsiao Y.Y."/>
            <person name="Niu S.C."/>
            <person name="Wang J.Y."/>
            <person name="Lin Y.C."/>
            <person name="Xu Q."/>
            <person name="Chen L.J."/>
            <person name="Yoshida K."/>
            <person name="Fujiwara S."/>
            <person name="Wang Z.W."/>
            <person name="Zhang Y.Q."/>
            <person name="Mitsuda N."/>
            <person name="Wang M."/>
            <person name="Liu G.H."/>
            <person name="Pecoraro L."/>
            <person name="Huang H.X."/>
            <person name="Xiao X.J."/>
            <person name="Lin M."/>
            <person name="Wu X.Y."/>
            <person name="Wu W.L."/>
            <person name="Chen Y.Y."/>
            <person name="Chang S.B."/>
            <person name="Sakamoto S."/>
            <person name="Ohme-Takagi M."/>
            <person name="Yagi M."/>
            <person name="Zeng S.J."/>
            <person name="Shen C.Y."/>
            <person name="Yeh C.M."/>
            <person name="Luo Y.B."/>
            <person name="Tsai W.C."/>
            <person name="Van de Peer Y."/>
            <person name="Liu Z.J."/>
        </authorList>
    </citation>
    <scope>NUCLEOTIDE SEQUENCE [LARGE SCALE GENOMIC DNA]</scope>
    <source>
        <strain evidence="2">cv. Shenzhen</strain>
        <tissue evidence="1">Stem</tissue>
    </source>
</reference>
<keyword evidence="2" id="KW-1185">Reference proteome</keyword>
<proteinExistence type="predicted"/>
<dbReference type="Proteomes" id="UP000236161">
    <property type="component" value="Unassembled WGS sequence"/>
</dbReference>
<evidence type="ECO:0000313" key="2">
    <source>
        <dbReference type="Proteomes" id="UP000236161"/>
    </source>
</evidence>
<accession>A0A2H9ZXZ4</accession>
<name>A0A2H9ZXZ4_9ASPA</name>
<protein>
    <submittedName>
        <fullName evidence="1">Uncharacterized protein</fullName>
    </submittedName>
</protein>
<organism evidence="1 2">
    <name type="scientific">Apostasia shenzhenica</name>
    <dbReference type="NCBI Taxonomy" id="1088818"/>
    <lineage>
        <taxon>Eukaryota</taxon>
        <taxon>Viridiplantae</taxon>
        <taxon>Streptophyta</taxon>
        <taxon>Embryophyta</taxon>
        <taxon>Tracheophyta</taxon>
        <taxon>Spermatophyta</taxon>
        <taxon>Magnoliopsida</taxon>
        <taxon>Liliopsida</taxon>
        <taxon>Asparagales</taxon>
        <taxon>Orchidaceae</taxon>
        <taxon>Apostasioideae</taxon>
        <taxon>Apostasia</taxon>
    </lineage>
</organism>
<dbReference type="PROSITE" id="PS51257">
    <property type="entry name" value="PROKAR_LIPOPROTEIN"/>
    <property type="match status" value="1"/>
</dbReference>